<evidence type="ECO:0000313" key="1">
    <source>
        <dbReference type="EMBL" id="BAF29547.1"/>
    </source>
</evidence>
<reference evidence="3" key="6">
    <citation type="journal article" date="2008" name="Nucleic Acids Res.">
        <title>The rice annotation project database (RAP-DB): 2008 update.</title>
        <authorList>
            <consortium name="The rice annotation project (RAP)"/>
        </authorList>
    </citation>
    <scope>GENOME REANNOTATION</scope>
    <source>
        <strain evidence="3">cv. Nipponbare</strain>
    </source>
</reference>
<gene>
    <name evidence="1" type="ordered locus">Os12g0263900</name>
    <name evidence="2" type="ORF">OsJ_17640</name>
</gene>
<reference evidence="1" key="9">
    <citation type="submission" date="2012-08" db="EMBL/GenBank/DDBJ databases">
        <title>The Second Rice Annotation Project Meeting (RAP2).</title>
        <authorList>
            <consortium name="The Rice Annotation Project (RAP)"/>
        </authorList>
    </citation>
    <scope>NUCLEOTIDE SEQUENCE</scope>
</reference>
<reference evidence="1" key="5">
    <citation type="journal article" date="2008" name="Nucleic Acids Res.">
        <title>The Rice Annotation Project Database (RAP-DB): 2008 update.</title>
        <authorList>
            <consortium name="The Rice Annotation Project (RAP)"/>
            <person name="Tanaka T."/>
            <person name="Antonio B.A."/>
            <person name="Kikuchi S."/>
            <person name="Matsumoto T."/>
            <person name="Nagamura Y."/>
            <person name="Numa H."/>
            <person name="Sakai H."/>
            <person name="Wu J."/>
            <person name="Itoh T."/>
            <person name="Sasaki T."/>
            <person name="Aono R."/>
            <person name="Fujii Y."/>
            <person name="Habara T."/>
            <person name="Harada E."/>
            <person name="Kanno M."/>
            <person name="Kawahara Y."/>
            <person name="Kawashima H."/>
            <person name="Kubooka H."/>
            <person name="Matsuya A."/>
            <person name="Nakaoka H."/>
            <person name="Saichi N."/>
            <person name="Sanbonmatsu R."/>
            <person name="Sato Y."/>
            <person name="Shinso Y."/>
            <person name="Suzuki M."/>
            <person name="Takeda J."/>
            <person name="Tanino M."/>
            <person name="Todokoro F."/>
            <person name="Yamaguchi K."/>
            <person name="Yamamoto N."/>
            <person name="Yamasaki C."/>
            <person name="Imanishi T."/>
            <person name="Okido T."/>
            <person name="Tada M."/>
            <person name="Ikeo K."/>
            <person name="Tateno Y."/>
            <person name="Gojobori T."/>
            <person name="Lin Y.C."/>
            <person name="Wei F.J."/>
            <person name="Hsing Y.I."/>
            <person name="Zhao Q."/>
            <person name="Han B."/>
            <person name="Kramer M.R."/>
            <person name="McCombie R.W."/>
            <person name="Lonsdale D."/>
            <person name="O'Donovan C.C."/>
            <person name="Whitfield E.J."/>
            <person name="Apweiler R."/>
            <person name="Koyanagi K.O."/>
            <person name="Khurana J.P."/>
            <person name="Raghuvanshi S."/>
            <person name="Singh N.K."/>
            <person name="Tyagi A.K."/>
            <person name="Haberer G."/>
            <person name="Fujisawa M."/>
            <person name="Hosokawa S."/>
            <person name="Ito Y."/>
            <person name="Ikawa H."/>
            <person name="Shibata M."/>
            <person name="Yamamoto M."/>
            <person name="Bruskiewich R.M."/>
            <person name="Hoen D.R."/>
            <person name="Bureau TE."/>
            <person name="Namiki N."/>
            <person name="Ohyanagi H."/>
            <person name="Sakai Y."/>
            <person name="Nobushima S."/>
            <person name="Sakata K."/>
            <person name="Barrero R.A."/>
            <person name="Sato Y."/>
            <person name="Souvorov A."/>
            <person name="Smith-White B."/>
            <person name="Tatusova T."/>
            <person name="An S."/>
            <person name="An G."/>
            <person name="OOta S."/>
            <person name="Fuks G."/>
            <person name="Messing J."/>
            <person name="Christie K.R."/>
            <person name="Lieberherr D."/>
            <person name="Kim H."/>
            <person name="Zuccolo A."/>
            <person name="Wing R.A."/>
            <person name="Nobuta K."/>
            <person name="Green P.J."/>
            <person name="Lu C."/>
            <person name="Meyers BC."/>
            <person name="Chaparro C."/>
            <person name="Piegu B."/>
            <person name="Panaud O."/>
            <person name="Echeverria M."/>
        </authorList>
    </citation>
    <scope>NUCLEOTIDE SEQUENCE</scope>
</reference>
<reference evidence="1" key="8">
    <citation type="submission" date="2012-08" db="EMBL/GenBank/DDBJ databases">
        <title>Oryza sativa nipponbare(GA3) genomic DNA, chromosome 12.</title>
        <authorList>
            <consortium name="IRGSP(International Rice Genome Sequencing Project)"/>
        </authorList>
    </citation>
    <scope>NUCLEOTIDE SEQUENCE</scope>
</reference>
<sequence>MTELKHYKAGSRAVASGIDKADAASECVTSPPWTLFCRLSKLVAPHIDGDLEAIAALGTGIASSGRLQFA</sequence>
<reference evidence="1" key="4">
    <citation type="journal article" date="2007" name="Genome Res.">
        <title>Curated Genome Annotation of Oryza sativa ssp. japonica and Comparative Genome Analysis with Arabidopsis thaliana.</title>
        <authorList>
            <consortium name="The Rice Annotation Project (RAP)"/>
            <person name="Itoh T."/>
            <person name="Tanaka T."/>
            <person name="Barrero R.A."/>
            <person name="Yamasaki C."/>
            <person name="Fujii Y."/>
            <person name="Hilton P.B."/>
            <person name="Antonio B.A."/>
            <person name="Aono H."/>
            <person name="Apweiler R."/>
            <person name="Bruskiewich R."/>
            <person name="Bureau T."/>
            <person name="Burr F."/>
            <person name="Costa de Oliveira A."/>
            <person name="Fuks G."/>
            <person name="Habara T."/>
            <person name="Haberer G."/>
            <person name="Han B."/>
            <person name="Harada E."/>
            <person name="Hiraki A.T."/>
            <person name="Hirochika H."/>
            <person name="Hoen D."/>
            <person name="Hokari H."/>
            <person name="Hosokawa S."/>
            <person name="Hsing Y."/>
            <person name="Ikawa H."/>
            <person name="Ikeo K."/>
            <person name="Imanishi T."/>
            <person name="Ito Y."/>
            <person name="Jaiswal P."/>
            <person name="Kanno M."/>
            <person name="Kawahara Y."/>
            <person name="Kawamura T."/>
            <person name="Kawashima H."/>
            <person name="Khurana J.P."/>
            <person name="Kikuchi S."/>
            <person name="Komatsu S."/>
            <person name="Koyanagi K.O."/>
            <person name="Kubooka H."/>
            <person name="Lieberherr D."/>
            <person name="Lin Y.C."/>
            <person name="Lonsdale D."/>
            <person name="Matsumoto T."/>
            <person name="Matsuya A."/>
            <person name="McCombie W.R."/>
            <person name="Messing J."/>
            <person name="Miyao A."/>
            <person name="Mulder N."/>
            <person name="Nagamura Y."/>
            <person name="Nam J."/>
            <person name="Namiki N."/>
            <person name="Numa H."/>
            <person name="Nurimoto S."/>
            <person name="O'donovan C."/>
            <person name="Ohyanagi H."/>
            <person name="Okido T."/>
            <person name="Oota S."/>
            <person name="Osato N."/>
            <person name="Palmer L.E."/>
            <person name="Quetier F."/>
            <person name="Raghuvanshi S."/>
            <person name="Saichi N."/>
            <person name="Sakai H."/>
            <person name="Sakai Y."/>
            <person name="Sakata K."/>
            <person name="Sakurai T."/>
            <person name="Sato F."/>
            <person name="Sato Y."/>
            <person name="Schoof H."/>
            <person name="Seki M."/>
            <person name="Shibata M."/>
            <person name="Shimizu Y."/>
            <person name="Shinozaki K."/>
            <person name="Shinso Y."/>
            <person name="Singh N.K."/>
            <person name="Smith-White B."/>
            <person name="Takeda J."/>
            <person name="Tanino M."/>
            <person name="Tatusova T."/>
            <person name="Thongjuea S."/>
            <person name="Todokoro F."/>
            <person name="Tsugane M."/>
            <person name="Tyagi A.K."/>
            <person name="Vanavichit A."/>
            <person name="Wang A."/>
            <person name="Wing R.A."/>
            <person name="Yamaguchi K."/>
            <person name="Yamamoto M."/>
            <person name="Yamamoto N."/>
            <person name="Yu Y."/>
            <person name="Zhang H."/>
            <person name="Zhao Q."/>
            <person name="Higo K."/>
            <person name="Burr B."/>
            <person name="Gojobori T."/>
            <person name="Sasaki T."/>
        </authorList>
    </citation>
    <scope>NUCLEOTIDE SEQUENCE</scope>
</reference>
<dbReference type="Gramene" id="Os12t0263900-00">
    <property type="protein sequence ID" value="Os12t0263900-00"/>
    <property type="gene ID" value="Os12g0263900"/>
</dbReference>
<dbReference type="EMBL" id="AP008218">
    <property type="protein sequence ID" value="BAF29547.1"/>
    <property type="molecule type" value="Genomic_DNA"/>
</dbReference>
<evidence type="ECO:0000313" key="3">
    <source>
        <dbReference type="Proteomes" id="UP000000763"/>
    </source>
</evidence>
<reference evidence="1" key="3">
    <citation type="journal article" date="2006" name="Nucleic Acids Res.">
        <title>The Rice Annotation Project Database (RAP-DB): hub for Oryza sativa ssp. japonica genome information.</title>
        <authorList>
            <person name="Ohyanagi H."/>
            <person name="Tanaka T."/>
            <person name="Sakai H."/>
            <person name="Shigemoto Y."/>
            <person name="Yamaguchi K."/>
            <person name="Habara T."/>
            <person name="Fujii Y."/>
            <person name="Antonio B.A."/>
            <person name="Nagamura Y."/>
            <person name="Imanishi T."/>
            <person name="Ikeo K."/>
            <person name="Itoh T."/>
            <person name="Gojobori T."/>
            <person name="Sasaki T."/>
        </authorList>
    </citation>
    <scope>NUCLEOTIDE SEQUENCE</scope>
</reference>
<organism evidence="2">
    <name type="scientific">Oryza sativa subsp. japonica</name>
    <name type="common">Rice</name>
    <dbReference type="NCBI Taxonomy" id="39947"/>
    <lineage>
        <taxon>Eukaryota</taxon>
        <taxon>Viridiplantae</taxon>
        <taxon>Streptophyta</taxon>
        <taxon>Embryophyta</taxon>
        <taxon>Tracheophyta</taxon>
        <taxon>Spermatophyta</taxon>
        <taxon>Magnoliopsida</taxon>
        <taxon>Liliopsida</taxon>
        <taxon>Poales</taxon>
        <taxon>Poaceae</taxon>
        <taxon>BOP clade</taxon>
        <taxon>Oryzoideae</taxon>
        <taxon>Oryzeae</taxon>
        <taxon>Oryzinae</taxon>
        <taxon>Oryza</taxon>
        <taxon>Oryza sativa</taxon>
    </lineage>
</organism>
<reference evidence="2" key="2">
    <citation type="journal article" date="2005" name="PLoS Biol.">
        <title>The genomes of Oryza sativa: a history of duplications.</title>
        <authorList>
            <person name="Yu J."/>
            <person name="Wang J."/>
            <person name="Lin W."/>
            <person name="Li S."/>
            <person name="Li H."/>
            <person name="Zhou J."/>
            <person name="Ni P."/>
            <person name="Dong W."/>
            <person name="Hu S."/>
            <person name="Zeng C."/>
            <person name="Zhang J."/>
            <person name="Zhang Y."/>
            <person name="Li R."/>
            <person name="Xu Z."/>
            <person name="Li S."/>
            <person name="Li X."/>
            <person name="Zheng H."/>
            <person name="Cong L."/>
            <person name="Lin L."/>
            <person name="Yin J."/>
            <person name="Geng J."/>
            <person name="Li G."/>
            <person name="Shi J."/>
            <person name="Liu J."/>
            <person name="Lv H."/>
            <person name="Li J."/>
            <person name="Wang J."/>
            <person name="Deng Y."/>
            <person name="Ran L."/>
            <person name="Shi X."/>
            <person name="Wang X."/>
            <person name="Wu Q."/>
            <person name="Li C."/>
            <person name="Ren X."/>
            <person name="Wang J."/>
            <person name="Wang X."/>
            <person name="Li D."/>
            <person name="Liu D."/>
            <person name="Zhang X."/>
            <person name="Ji Z."/>
            <person name="Zhao W."/>
            <person name="Sun Y."/>
            <person name="Zhang Z."/>
            <person name="Bao J."/>
            <person name="Han Y."/>
            <person name="Dong L."/>
            <person name="Ji J."/>
            <person name="Chen P."/>
            <person name="Wu S."/>
            <person name="Liu J."/>
            <person name="Xiao Y."/>
            <person name="Bu D."/>
            <person name="Tan J."/>
            <person name="Yang L."/>
            <person name="Ye C."/>
            <person name="Zhang J."/>
            <person name="Xu J."/>
            <person name="Zhou Y."/>
            <person name="Yu Y."/>
            <person name="Zhang B."/>
            <person name="Zhuang S."/>
            <person name="Wei H."/>
            <person name="Liu B."/>
            <person name="Lei M."/>
            <person name="Yu H."/>
            <person name="Li Y."/>
            <person name="Xu H."/>
            <person name="Wei S."/>
            <person name="He X."/>
            <person name="Fang L."/>
            <person name="Zhang Z."/>
            <person name="Zhang Y."/>
            <person name="Huang X."/>
            <person name="Su Z."/>
            <person name="Tong W."/>
            <person name="Li J."/>
            <person name="Tong Z."/>
            <person name="Li S."/>
            <person name="Ye J."/>
            <person name="Wang L."/>
            <person name="Fang L."/>
            <person name="Lei T."/>
            <person name="Chen C."/>
            <person name="Chen H."/>
            <person name="Xu Z."/>
            <person name="Li H."/>
            <person name="Huang H."/>
            <person name="Zhang F."/>
            <person name="Xu H."/>
            <person name="Li N."/>
            <person name="Zhao C."/>
            <person name="Li S."/>
            <person name="Dong L."/>
            <person name="Huang Y."/>
            <person name="Li L."/>
            <person name="Xi Y."/>
            <person name="Qi Q."/>
            <person name="Li W."/>
            <person name="Zhang B."/>
            <person name="Hu W."/>
            <person name="Zhang Y."/>
            <person name="Tian X."/>
            <person name="Jiao Y."/>
            <person name="Liang X."/>
            <person name="Jin J."/>
            <person name="Gao L."/>
            <person name="Zheng W."/>
            <person name="Hao B."/>
            <person name="Liu S."/>
            <person name="Wang W."/>
            <person name="Yuan L."/>
            <person name="Cao M."/>
            <person name="McDermott J."/>
            <person name="Samudrala R."/>
            <person name="Wang J."/>
            <person name="Wong G.K."/>
            <person name="Yang H."/>
        </authorList>
    </citation>
    <scope>NUCLEOTIDE SEQUENCE [LARGE SCALE GENOMIC DNA]</scope>
</reference>
<dbReference type="KEGG" id="dosa:Os12g0263900"/>
<accession>A0A8J8Y4Q2</accession>
<reference evidence="1 3" key="1">
    <citation type="journal article" date="2005" name="Nature">
        <title>The map-based sequence of the rice genome.</title>
        <authorList>
            <consortium name="International rice genome sequencing project (IRGSP)"/>
            <person name="Matsumoto T."/>
            <person name="Wu J."/>
            <person name="Kanamori H."/>
            <person name="Katayose Y."/>
            <person name="Fujisawa M."/>
            <person name="Namiki N."/>
            <person name="Mizuno H."/>
            <person name="Yamamoto K."/>
            <person name="Antonio B.A."/>
            <person name="Baba T."/>
            <person name="Sakata K."/>
            <person name="Nagamura Y."/>
            <person name="Aoki H."/>
            <person name="Arikawa K."/>
            <person name="Arita K."/>
            <person name="Bito T."/>
            <person name="Chiden Y."/>
            <person name="Fujitsuka N."/>
            <person name="Fukunaka R."/>
            <person name="Hamada M."/>
            <person name="Harada C."/>
            <person name="Hayashi A."/>
            <person name="Hijishita S."/>
            <person name="Honda M."/>
            <person name="Hosokawa S."/>
            <person name="Ichikawa Y."/>
            <person name="Idonuma A."/>
            <person name="Iijima M."/>
            <person name="Ikeda M."/>
            <person name="Ikeno M."/>
            <person name="Ito K."/>
            <person name="Ito S."/>
            <person name="Ito T."/>
            <person name="Ito Y."/>
            <person name="Ito Y."/>
            <person name="Iwabuchi A."/>
            <person name="Kamiya K."/>
            <person name="Karasawa W."/>
            <person name="Kurita K."/>
            <person name="Katagiri S."/>
            <person name="Kikuta A."/>
            <person name="Kobayashi H."/>
            <person name="Kobayashi N."/>
            <person name="Machita K."/>
            <person name="Maehara T."/>
            <person name="Masukawa M."/>
            <person name="Mizubayashi T."/>
            <person name="Mukai Y."/>
            <person name="Nagasaki H."/>
            <person name="Nagata Y."/>
            <person name="Naito S."/>
            <person name="Nakashima M."/>
            <person name="Nakama Y."/>
            <person name="Nakamichi Y."/>
            <person name="Nakamura M."/>
            <person name="Meguro A."/>
            <person name="Negishi M."/>
            <person name="Ohta I."/>
            <person name="Ohta T."/>
            <person name="Okamoto M."/>
            <person name="Ono N."/>
            <person name="Saji S."/>
            <person name="Sakaguchi M."/>
            <person name="Sakai K."/>
            <person name="Shibata M."/>
            <person name="Shimokawa T."/>
            <person name="Song J."/>
            <person name="Takazaki Y."/>
            <person name="Terasawa K."/>
            <person name="Tsugane M."/>
            <person name="Tsuji K."/>
            <person name="Ueda S."/>
            <person name="Waki K."/>
            <person name="Yamagata H."/>
            <person name="Yamamoto M."/>
            <person name="Yamamoto S."/>
            <person name="Yamane H."/>
            <person name="Yoshiki S."/>
            <person name="Yoshihara R."/>
            <person name="Yukawa K."/>
            <person name="Zhong H."/>
            <person name="Yano M."/>
            <person name="Yuan Q."/>
            <person name="Ouyang S."/>
            <person name="Liu J."/>
            <person name="Jones K.M."/>
            <person name="Gansberger K."/>
            <person name="Moffat K."/>
            <person name="Hill J."/>
            <person name="Bera J."/>
            <person name="Fadrosh D."/>
            <person name="Jin S."/>
            <person name="Johri S."/>
            <person name="Kim M."/>
            <person name="Overton L."/>
            <person name="Reardon M."/>
            <person name="Tsitrin T."/>
            <person name="Vuong H."/>
            <person name="Weaver B."/>
            <person name="Ciecko A."/>
            <person name="Tallon L."/>
            <person name="Jackson J."/>
            <person name="Pai G."/>
            <person name="Aken S.V."/>
            <person name="Utterback T."/>
            <person name="Reidmuller S."/>
            <person name="Feldblyum T."/>
            <person name="Hsiao J."/>
            <person name="Zismann V."/>
            <person name="Iobst S."/>
            <person name="de Vazeille A.R."/>
            <person name="Buell C.R."/>
            <person name="Ying K."/>
            <person name="Li Y."/>
            <person name="Lu T."/>
            <person name="Huang Y."/>
            <person name="Zhao Q."/>
            <person name="Feng Q."/>
            <person name="Zhang L."/>
            <person name="Zhu J."/>
            <person name="Weng Q."/>
            <person name="Mu J."/>
            <person name="Lu Y."/>
            <person name="Fan D."/>
            <person name="Liu Y."/>
            <person name="Guan J."/>
            <person name="Zhang Y."/>
            <person name="Yu S."/>
            <person name="Liu X."/>
            <person name="Zhang Y."/>
            <person name="Hong G."/>
            <person name="Han B."/>
            <person name="Choisne N."/>
            <person name="Demange N."/>
            <person name="Orjeda G."/>
            <person name="Samain S."/>
            <person name="Cattolico L."/>
            <person name="Pelletier E."/>
            <person name="Couloux A."/>
            <person name="Segurens B."/>
            <person name="Wincker P."/>
            <person name="D'Hont A."/>
            <person name="Scarpelli C."/>
            <person name="Weissenbach J."/>
            <person name="Salanoubat M."/>
            <person name="Quetier F."/>
            <person name="Yu Y."/>
            <person name="Kim H.R."/>
            <person name="Rambo T."/>
            <person name="Currie J."/>
            <person name="Collura K."/>
            <person name="Luo M."/>
            <person name="Yang T."/>
            <person name="Ammiraju J.S.S."/>
            <person name="Engler F."/>
            <person name="Soderlund C."/>
            <person name="Wing R.A."/>
            <person name="Palmer L.E."/>
            <person name="de la Bastide M."/>
            <person name="Spiegel L."/>
            <person name="Nascimento L."/>
            <person name="Zutavern T."/>
            <person name="O'Shaughnessy A."/>
            <person name="Dike S."/>
            <person name="Dedhia N."/>
            <person name="Preston R."/>
            <person name="Balija V."/>
            <person name="McCombie W.R."/>
            <person name="Chow T."/>
            <person name="Chen H."/>
            <person name="Chung M."/>
            <person name="Chen C."/>
            <person name="Shaw J."/>
            <person name="Wu H."/>
            <person name="Hsiao K."/>
            <person name="Chao Y."/>
            <person name="Chu M."/>
            <person name="Cheng C."/>
            <person name="Hour A."/>
            <person name="Lee P."/>
            <person name="Lin S."/>
            <person name="Lin Y."/>
            <person name="Liou J."/>
            <person name="Liu S."/>
            <person name="Hsing Y."/>
            <person name="Raghuvanshi S."/>
            <person name="Mohanty A."/>
            <person name="Bharti A.K."/>
            <person name="Gaur A."/>
            <person name="Gupta V."/>
            <person name="Kumar D."/>
            <person name="Ravi V."/>
            <person name="Vij S."/>
            <person name="Kapur A."/>
            <person name="Khurana P."/>
            <person name="Khurana P."/>
            <person name="Khurana J.P."/>
            <person name="Tyagi A.K."/>
            <person name="Gaikwad K."/>
            <person name="Singh A."/>
            <person name="Dalal V."/>
            <person name="Srivastava S."/>
            <person name="Dixit A."/>
            <person name="Pal A.K."/>
            <person name="Ghazi I.A."/>
            <person name="Yadav M."/>
            <person name="Pandit A."/>
            <person name="Bhargava A."/>
            <person name="Sureshbabu K."/>
            <person name="Batra K."/>
            <person name="Sharma T.R."/>
            <person name="Mohapatra T."/>
            <person name="Singh N.K."/>
            <person name="Messing J."/>
            <person name="Nelson A.B."/>
            <person name="Fuks G."/>
            <person name="Kavchok S."/>
            <person name="Keizer G."/>
            <person name="Linton E."/>
            <person name="Llaca V."/>
            <person name="Song R."/>
            <person name="Tanyolac B."/>
            <person name="Young S."/>
            <person name="Ho-Il K."/>
            <person name="Hahn J.H."/>
            <person name="Sangsakoo G."/>
            <person name="Vanavichit A."/>
            <person name="de Mattos Luiz.A.T."/>
            <person name="Zimmer P.D."/>
            <person name="Malone G."/>
            <person name="Dellagostin O."/>
            <person name="de Oliveira A.C."/>
            <person name="Bevan M."/>
            <person name="Bancroft I."/>
            <person name="Minx P."/>
            <person name="Cordum H."/>
            <person name="Wilson R."/>
            <person name="Cheng Z."/>
            <person name="Jin W."/>
            <person name="Jiang J."/>
            <person name="Leong S.A."/>
            <person name="Iwama H."/>
            <person name="Gojobori T."/>
            <person name="Itoh T."/>
            <person name="Niimura Y."/>
            <person name="Fujii Y."/>
            <person name="Habara T."/>
            <person name="Sakai H."/>
            <person name="Sato Y."/>
            <person name="Wilson G."/>
            <person name="Kumar K."/>
            <person name="McCouch S."/>
            <person name="Juretic N."/>
            <person name="Hoen D."/>
            <person name="Wright S."/>
            <person name="Bruskiewich R."/>
            <person name="Bureau T."/>
            <person name="Miyao A."/>
            <person name="Hirochika H."/>
            <person name="Nishikawa T."/>
            <person name="Kadowaki K."/>
            <person name="Sugiura M."/>
            <person name="Burr B."/>
            <person name="Sasaki T."/>
        </authorList>
    </citation>
    <scope>NUCLEOTIDE SEQUENCE [LARGE SCALE GENOMIC DNA]</scope>
    <source>
        <strain evidence="3">cv. Nipponbare</strain>
    </source>
</reference>
<proteinExistence type="predicted"/>
<dbReference type="Proteomes" id="UP000000763">
    <property type="component" value="Chromosome 12"/>
</dbReference>
<dbReference type="AlphaFoldDB" id="A0A8J8Y4Q2"/>
<reference evidence="2" key="7">
    <citation type="submission" date="2008-12" db="EMBL/GenBank/DDBJ databases">
        <title>Improved gene annotation of the rice (Oryza sativa) genomes.</title>
        <authorList>
            <person name="Wang J."/>
            <person name="Li R."/>
            <person name="Fan W."/>
            <person name="Huang Q."/>
            <person name="Zhang J."/>
            <person name="Zhou Y."/>
            <person name="Hu Y."/>
            <person name="Zi S."/>
            <person name="Li J."/>
            <person name="Ni P."/>
            <person name="Zheng H."/>
            <person name="Zhang Y."/>
            <person name="Zhao M."/>
            <person name="Hao Q."/>
            <person name="McDermott J."/>
            <person name="Samudrala R."/>
            <person name="Kristiansen K."/>
            <person name="Wong G.K.-S."/>
        </authorList>
    </citation>
    <scope>NUCLEOTIDE SEQUENCE</scope>
</reference>
<accession>B9FJ90</accession>
<protein>
    <submittedName>
        <fullName evidence="1">Os12g0263900 protein</fullName>
    </submittedName>
</protein>
<dbReference type="HOGENOM" id="CLU_2762331_0_0_1"/>
<name>A0A8J8Y4Q2_ORYSJ</name>
<dbReference type="Proteomes" id="UP000007752">
    <property type="component" value="Chromosome 5"/>
</dbReference>
<evidence type="ECO:0000313" key="2">
    <source>
        <dbReference type="EMBL" id="EEE62837.1"/>
    </source>
</evidence>
<dbReference type="EMBL" id="CM000142">
    <property type="protein sequence ID" value="EEE62837.1"/>
    <property type="molecule type" value="Genomic_DNA"/>
</dbReference>